<evidence type="ECO:0000256" key="1">
    <source>
        <dbReference type="ARBA" id="ARBA00022679"/>
    </source>
</evidence>
<sequence>MSGTDVVVVGAVNVDMVVTAPRLPGPGETVVGPGVERYGGGKGANAAVAAARAGGRVHYVGAVGDDDLGRGAVAELRNEGVDAAGVAISEAATGVALIVVNPDGENQIAVGAGANARVDPSAVESALRRTLPRAGCVLVSTEIPGEAVDAAVRGARVAGVRCILNPAPVLPSLIDLLELGPLLTPNAGELLDLAAAAGVDHGAVGAGPPSSATVLGCARALSGITGAELAVTLGADGVLIVWPGGAVEHLQPHPVTVRDTTGAGDTFNGILALELARGEPLAAAARTANVAAALSVAGEGARGGMPSIHELAHALVAH</sequence>
<feature type="binding site" evidence="9">
    <location>
        <position position="142"/>
    </location>
    <ligand>
        <name>substrate</name>
    </ligand>
</feature>
<evidence type="ECO:0000256" key="9">
    <source>
        <dbReference type="HAMAP-Rule" id="MF_01987"/>
    </source>
</evidence>
<dbReference type="EMBL" id="BAABIC010000027">
    <property type="protein sequence ID" value="GAA4709073.1"/>
    <property type="molecule type" value="Genomic_DNA"/>
</dbReference>
<dbReference type="Gene3D" id="3.40.1190.20">
    <property type="match status" value="1"/>
</dbReference>
<evidence type="ECO:0000313" key="11">
    <source>
        <dbReference type="EMBL" id="GAA4709073.1"/>
    </source>
</evidence>
<dbReference type="PRINTS" id="PR00990">
    <property type="entry name" value="RIBOKINASE"/>
</dbReference>
<evidence type="ECO:0000256" key="7">
    <source>
        <dbReference type="ARBA" id="ARBA00022958"/>
    </source>
</evidence>
<comment type="function">
    <text evidence="9">Catalyzes the phosphorylation of ribose at O-5 in a reaction requiring ATP and magnesium. The resulting D-ribose-5-phosphate can then be used either for sythesis of nucleotides, histidine, and tryptophan, or as a component of the pentose phosphate pathway.</text>
</comment>
<comment type="activity regulation">
    <text evidence="9">Activated by a monovalent cation that binds near, but not in, the active site. The most likely occupant of the site in vivo is potassium. Ion binding induces a conformational change that may alter substrate affinity.</text>
</comment>
<feature type="binding site" evidence="9">
    <location>
        <begin position="41"/>
        <end position="45"/>
    </location>
    <ligand>
        <name>substrate</name>
    </ligand>
</feature>
<proteinExistence type="inferred from homology"/>
<dbReference type="RefSeq" id="WP_345383979.1">
    <property type="nucleotide sequence ID" value="NZ_BAABIC010000027.1"/>
</dbReference>
<comment type="caution">
    <text evidence="11">The sequence shown here is derived from an EMBL/GenBank/DDBJ whole genome shotgun (WGS) entry which is preliminary data.</text>
</comment>
<evidence type="ECO:0000256" key="2">
    <source>
        <dbReference type="ARBA" id="ARBA00022723"/>
    </source>
</evidence>
<comment type="caution">
    <text evidence="9">Lacks conserved residue(s) required for the propagation of feature annotation.</text>
</comment>
<feature type="binding site" evidence="9">
    <location>
        <position position="265"/>
    </location>
    <ligand>
        <name>substrate</name>
    </ligand>
</feature>
<keyword evidence="8 9" id="KW-0119">Carbohydrate metabolism</keyword>
<evidence type="ECO:0000256" key="5">
    <source>
        <dbReference type="ARBA" id="ARBA00022840"/>
    </source>
</evidence>
<feature type="binding site" evidence="9">
    <location>
        <begin position="264"/>
        <end position="265"/>
    </location>
    <ligand>
        <name>ATP</name>
        <dbReference type="ChEBI" id="CHEBI:30616"/>
    </ligand>
</feature>
<feature type="binding site" evidence="9">
    <location>
        <position position="289"/>
    </location>
    <ligand>
        <name>ATP</name>
        <dbReference type="ChEBI" id="CHEBI:30616"/>
    </ligand>
</feature>
<reference evidence="12" key="1">
    <citation type="journal article" date="2019" name="Int. J. Syst. Evol. Microbiol.">
        <title>The Global Catalogue of Microorganisms (GCM) 10K type strain sequencing project: providing services to taxonomists for standard genome sequencing and annotation.</title>
        <authorList>
            <consortium name="The Broad Institute Genomics Platform"/>
            <consortium name="The Broad Institute Genome Sequencing Center for Infectious Disease"/>
            <person name="Wu L."/>
            <person name="Ma J."/>
        </authorList>
    </citation>
    <scope>NUCLEOTIDE SEQUENCE [LARGE SCALE GENOMIC DNA]</scope>
    <source>
        <strain evidence="12">JCM 18055</strain>
    </source>
</reference>
<feature type="binding site" evidence="9">
    <location>
        <begin position="13"/>
        <end position="15"/>
    </location>
    <ligand>
        <name>substrate</name>
    </ligand>
</feature>
<keyword evidence="7 9" id="KW-0630">Potassium</keyword>
<evidence type="ECO:0000259" key="10">
    <source>
        <dbReference type="Pfam" id="PF00294"/>
    </source>
</evidence>
<dbReference type="Pfam" id="PF00294">
    <property type="entry name" value="PfkB"/>
    <property type="match status" value="1"/>
</dbReference>
<evidence type="ECO:0000256" key="8">
    <source>
        <dbReference type="ARBA" id="ARBA00023277"/>
    </source>
</evidence>
<accession>A0ABP8XJ57</accession>
<keyword evidence="3 9" id="KW-0547">Nucleotide-binding</keyword>
<keyword evidence="2 9" id="KW-0479">Metal-binding</keyword>
<dbReference type="HAMAP" id="MF_01987">
    <property type="entry name" value="Ribokinase"/>
    <property type="match status" value="1"/>
</dbReference>
<gene>
    <name evidence="11" type="primary">rbsK_2</name>
    <name evidence="9" type="synonym">rbsK</name>
    <name evidence="11" type="ORF">GCM10023215_58210</name>
</gene>
<feature type="binding site" evidence="9">
    <location>
        <position position="261"/>
    </location>
    <ligand>
        <name>K(+)</name>
        <dbReference type="ChEBI" id="CHEBI:29103"/>
    </ligand>
</feature>
<keyword evidence="9" id="KW-0963">Cytoplasm</keyword>
<keyword evidence="6 9" id="KW-0460">Magnesium</keyword>
<dbReference type="SUPFAM" id="SSF53613">
    <property type="entry name" value="Ribokinase-like"/>
    <property type="match status" value="1"/>
</dbReference>
<keyword evidence="12" id="KW-1185">Reference proteome</keyword>
<evidence type="ECO:0000313" key="12">
    <source>
        <dbReference type="Proteomes" id="UP001500325"/>
    </source>
</evidence>
<dbReference type="InterPro" id="IPR011611">
    <property type="entry name" value="PfkB_dom"/>
</dbReference>
<dbReference type="PANTHER" id="PTHR10584:SF166">
    <property type="entry name" value="RIBOKINASE"/>
    <property type="match status" value="1"/>
</dbReference>
<evidence type="ECO:0000256" key="3">
    <source>
        <dbReference type="ARBA" id="ARBA00022741"/>
    </source>
</evidence>
<comment type="catalytic activity">
    <reaction evidence="9">
        <text>D-ribose + ATP = D-ribose 5-phosphate + ADP + H(+)</text>
        <dbReference type="Rhea" id="RHEA:13697"/>
        <dbReference type="ChEBI" id="CHEBI:15378"/>
        <dbReference type="ChEBI" id="CHEBI:30616"/>
        <dbReference type="ChEBI" id="CHEBI:47013"/>
        <dbReference type="ChEBI" id="CHEBI:78346"/>
        <dbReference type="ChEBI" id="CHEBI:456216"/>
        <dbReference type="EC" id="2.7.1.15"/>
    </reaction>
</comment>
<comment type="cofactor">
    <cofactor evidence="9">
        <name>Mg(2+)</name>
        <dbReference type="ChEBI" id="CHEBI:18420"/>
    </cofactor>
    <text evidence="9">Requires a divalent cation, most likely magnesium in vivo, as an electrophilic catalyst to aid phosphoryl group transfer. It is the chelate of the metal and the nucleotide that is the actual substrate.</text>
</comment>
<dbReference type="InterPro" id="IPR029056">
    <property type="entry name" value="Ribokinase-like"/>
</dbReference>
<organism evidence="11 12">
    <name type="scientific">Pseudonocardia yuanmonensis</name>
    <dbReference type="NCBI Taxonomy" id="1095914"/>
    <lineage>
        <taxon>Bacteria</taxon>
        <taxon>Bacillati</taxon>
        <taxon>Actinomycetota</taxon>
        <taxon>Actinomycetes</taxon>
        <taxon>Pseudonocardiales</taxon>
        <taxon>Pseudonocardiaceae</taxon>
        <taxon>Pseudonocardia</taxon>
    </lineage>
</organism>
<dbReference type="InterPro" id="IPR011877">
    <property type="entry name" value="Ribokinase"/>
</dbReference>
<feature type="binding site" evidence="9">
    <location>
        <position position="259"/>
    </location>
    <ligand>
        <name>K(+)</name>
        <dbReference type="ChEBI" id="CHEBI:29103"/>
    </ligand>
</feature>
<keyword evidence="4 9" id="KW-0418">Kinase</keyword>
<dbReference type="InterPro" id="IPR002139">
    <property type="entry name" value="Ribo/fructo_kinase"/>
</dbReference>
<evidence type="ECO:0000256" key="4">
    <source>
        <dbReference type="ARBA" id="ARBA00022777"/>
    </source>
</evidence>
<feature type="active site" description="Proton acceptor" evidence="9">
    <location>
        <position position="265"/>
    </location>
</feature>
<dbReference type="EC" id="2.7.1.15" evidence="9"/>
<comment type="pathway">
    <text evidence="9">Carbohydrate metabolism; D-ribose degradation; D-ribose 5-phosphate from beta-D-ribopyranose: step 2/2.</text>
</comment>
<feature type="binding site" evidence="9">
    <location>
        <position position="298"/>
    </location>
    <ligand>
        <name>K(+)</name>
        <dbReference type="ChEBI" id="CHEBI:29103"/>
    </ligand>
</feature>
<dbReference type="PANTHER" id="PTHR10584">
    <property type="entry name" value="SUGAR KINASE"/>
    <property type="match status" value="1"/>
</dbReference>
<evidence type="ECO:0000256" key="6">
    <source>
        <dbReference type="ARBA" id="ARBA00022842"/>
    </source>
</evidence>
<comment type="subunit">
    <text evidence="9">Homodimer.</text>
</comment>
<feature type="binding site" evidence="9">
    <location>
        <position position="300"/>
    </location>
    <ligand>
        <name>K(+)</name>
        <dbReference type="ChEBI" id="CHEBI:29103"/>
    </ligand>
</feature>
<keyword evidence="1 9" id="KW-0808">Transferase</keyword>
<keyword evidence="5 9" id="KW-0067">ATP-binding</keyword>
<protein>
    <recommendedName>
        <fullName evidence="9">Ribokinase</fullName>
        <shortName evidence="9">RK</shortName>
        <ecNumber evidence="9">2.7.1.15</ecNumber>
    </recommendedName>
</protein>
<feature type="domain" description="Carbohydrate kinase PfkB" evidence="10">
    <location>
        <begin position="4"/>
        <end position="306"/>
    </location>
</feature>
<name>A0ABP8XJ57_9PSEU</name>
<dbReference type="Proteomes" id="UP001500325">
    <property type="component" value="Unassembled WGS sequence"/>
</dbReference>
<feature type="binding site" evidence="9">
    <location>
        <position position="295"/>
    </location>
    <ligand>
        <name>K(+)</name>
        <dbReference type="ChEBI" id="CHEBI:29103"/>
    </ligand>
</feature>
<feature type="binding site" evidence="9">
    <location>
        <position position="186"/>
    </location>
    <ligand>
        <name>ATP</name>
        <dbReference type="ChEBI" id="CHEBI:30616"/>
    </ligand>
</feature>
<comment type="subcellular location">
    <subcellularLocation>
        <location evidence="9">Cytoplasm</location>
    </subcellularLocation>
</comment>
<feature type="binding site" evidence="9">
    <location>
        <begin position="232"/>
        <end position="237"/>
    </location>
    <ligand>
        <name>ATP</name>
        <dbReference type="ChEBI" id="CHEBI:30616"/>
    </ligand>
</feature>
<comment type="similarity">
    <text evidence="9">Belongs to the carbohydrate kinase PfkB family. Ribokinase subfamily.</text>
</comment>